<keyword evidence="1" id="KW-0812">Transmembrane</keyword>
<feature type="transmembrane region" description="Helical" evidence="1">
    <location>
        <begin position="51"/>
        <end position="69"/>
    </location>
</feature>
<dbReference type="AlphaFoldDB" id="A0A075H4L1"/>
<evidence type="ECO:0000259" key="2">
    <source>
        <dbReference type="Pfam" id="PF26593"/>
    </source>
</evidence>
<organism evidence="3">
    <name type="scientific">uncultured marine group II/III euryarchaeote KM3_51_D01</name>
    <dbReference type="NCBI Taxonomy" id="1456454"/>
    <lineage>
        <taxon>Archaea</taxon>
        <taxon>Methanobacteriati</taxon>
        <taxon>Methanobacteriota</taxon>
        <taxon>environmental samples</taxon>
    </lineage>
</organism>
<reference evidence="3" key="1">
    <citation type="journal article" date="2014" name="Genome Biol. Evol.">
        <title>Pangenome evidence for extensive interdomain horizontal transfer affecting lineage core and shell genes in uncultured planktonic thaumarchaeota and euryarchaeota.</title>
        <authorList>
            <person name="Deschamps P."/>
            <person name="Zivanovic Y."/>
            <person name="Moreira D."/>
            <person name="Rodriguez-Valera F."/>
            <person name="Lopez-Garcia P."/>
        </authorList>
    </citation>
    <scope>NUCLEOTIDE SEQUENCE</scope>
</reference>
<evidence type="ECO:0000313" key="3">
    <source>
        <dbReference type="EMBL" id="AIF11241.1"/>
    </source>
</evidence>
<protein>
    <recommendedName>
        <fullName evidence="2">TraC-like domain-containing protein</fullName>
    </recommendedName>
</protein>
<feature type="domain" description="TraC-like" evidence="2">
    <location>
        <begin position="111"/>
        <end position="229"/>
    </location>
</feature>
<dbReference type="InterPro" id="IPR024414">
    <property type="entry name" value="Uncharacterised_PrgI"/>
</dbReference>
<dbReference type="EMBL" id="KF900912">
    <property type="protein sequence ID" value="AIF11241.1"/>
    <property type="molecule type" value="Genomic_DNA"/>
</dbReference>
<dbReference type="Pfam" id="PF26593">
    <property type="entry name" value="TraC-like"/>
    <property type="match status" value="1"/>
</dbReference>
<dbReference type="Pfam" id="PF12666">
    <property type="entry name" value="PrgI"/>
    <property type="match status" value="1"/>
</dbReference>
<feature type="transmembrane region" description="Helical" evidence="1">
    <location>
        <begin position="20"/>
        <end position="45"/>
    </location>
</feature>
<proteinExistence type="predicted"/>
<sequence>MTEIKSGYDVPQSMRYEEKVLGALTFRQVIYLLLGGIGAVFFWKLPLVETVKIALSALSIISGLILGFAKVKSRNADEHLYSVANYHRRPKRFGYLDAEMAKLIGVKKIQNGSVLMDSGEVLAILKATPINFTMRSDEDKTAIIGLYRRFLDSLTFPIQILVRTVRLDIGSYLKSVKERAKKKSRGKEAGKLFEKFCIYFEKTIEERNVKNRLFYVIVPSGKASKNDVQSTIDSRVGMCIEGLSSCGVRARRLNSGELASLLASFLEGHIEQDWGYLSPITVLGNFEKEGEGKC</sequence>
<keyword evidence="1" id="KW-1133">Transmembrane helix</keyword>
<accession>A0A075H4L1</accession>
<keyword evidence="1" id="KW-0472">Membrane</keyword>
<name>A0A075H4L1_9EURY</name>
<dbReference type="InterPro" id="IPR058596">
    <property type="entry name" value="TraC-like_dom"/>
</dbReference>
<evidence type="ECO:0000256" key="1">
    <source>
        <dbReference type="SAM" id="Phobius"/>
    </source>
</evidence>